<reference evidence="8 9" key="1">
    <citation type="submission" date="2020-03" db="EMBL/GenBank/DDBJ databases">
        <title>Whole genome shotgun sequence of Phytohabitans flavus NBRC 107702.</title>
        <authorList>
            <person name="Komaki H."/>
            <person name="Tamura T."/>
        </authorList>
    </citation>
    <scope>NUCLEOTIDE SEQUENCE [LARGE SCALE GENOMIC DNA]</scope>
    <source>
        <strain evidence="8 9">NBRC 107702</strain>
    </source>
</reference>
<dbReference type="AlphaFoldDB" id="A0A6F8Y5D6"/>
<dbReference type="RefSeq" id="WP_173041129.1">
    <property type="nucleotide sequence ID" value="NZ_AP022870.1"/>
</dbReference>
<dbReference type="Gene3D" id="3.40.50.150">
    <property type="entry name" value="Vaccinia Virus protein VP39"/>
    <property type="match status" value="1"/>
</dbReference>
<dbReference type="PRINTS" id="PR00105">
    <property type="entry name" value="C5METTRFRASE"/>
</dbReference>
<evidence type="ECO:0000256" key="6">
    <source>
        <dbReference type="RuleBase" id="RU000416"/>
    </source>
</evidence>
<organism evidence="8 9">
    <name type="scientific">Phytohabitans flavus</name>
    <dbReference type="NCBI Taxonomy" id="1076124"/>
    <lineage>
        <taxon>Bacteria</taxon>
        <taxon>Bacillati</taxon>
        <taxon>Actinomycetota</taxon>
        <taxon>Actinomycetes</taxon>
        <taxon>Micromonosporales</taxon>
        <taxon>Micromonosporaceae</taxon>
    </lineage>
</organism>
<dbReference type="PANTHER" id="PTHR10629:SF52">
    <property type="entry name" value="DNA (CYTOSINE-5)-METHYLTRANSFERASE 1"/>
    <property type="match status" value="1"/>
</dbReference>
<name>A0A6F8Y5D6_9ACTN</name>
<dbReference type="InterPro" id="IPR050390">
    <property type="entry name" value="C5-Methyltransferase"/>
</dbReference>
<dbReference type="EMBL" id="AP022870">
    <property type="protein sequence ID" value="BCB81198.1"/>
    <property type="molecule type" value="Genomic_DNA"/>
</dbReference>
<accession>A0A6F8Y5D6</accession>
<dbReference type="PROSITE" id="PS00094">
    <property type="entry name" value="C5_MTASE_1"/>
    <property type="match status" value="1"/>
</dbReference>
<feature type="active site" evidence="5">
    <location>
        <position position="90"/>
    </location>
</feature>
<dbReference type="PANTHER" id="PTHR10629">
    <property type="entry name" value="CYTOSINE-SPECIFIC METHYLTRANSFERASE"/>
    <property type="match status" value="1"/>
</dbReference>
<evidence type="ECO:0000256" key="2">
    <source>
        <dbReference type="ARBA" id="ARBA00022679"/>
    </source>
</evidence>
<dbReference type="InterPro" id="IPR018117">
    <property type="entry name" value="C5_DNA_meth_AS"/>
</dbReference>
<dbReference type="Gene3D" id="3.90.120.10">
    <property type="entry name" value="DNA Methylase, subunit A, domain 2"/>
    <property type="match status" value="1"/>
</dbReference>
<dbReference type="Pfam" id="PF00145">
    <property type="entry name" value="DNA_methylase"/>
    <property type="match status" value="1"/>
</dbReference>
<evidence type="ECO:0000256" key="7">
    <source>
        <dbReference type="RuleBase" id="RU000417"/>
    </source>
</evidence>
<dbReference type="GO" id="GO:0044027">
    <property type="term" value="P:negative regulation of gene expression via chromosomal CpG island methylation"/>
    <property type="evidence" value="ECO:0007669"/>
    <property type="project" value="TreeGrafter"/>
</dbReference>
<evidence type="ECO:0000256" key="3">
    <source>
        <dbReference type="ARBA" id="ARBA00022691"/>
    </source>
</evidence>
<evidence type="ECO:0000256" key="4">
    <source>
        <dbReference type="ARBA" id="ARBA00022747"/>
    </source>
</evidence>
<keyword evidence="9" id="KW-1185">Reference proteome</keyword>
<dbReference type="Proteomes" id="UP000502508">
    <property type="component" value="Chromosome"/>
</dbReference>
<evidence type="ECO:0000313" key="9">
    <source>
        <dbReference type="Proteomes" id="UP000502508"/>
    </source>
</evidence>
<evidence type="ECO:0000313" key="8">
    <source>
        <dbReference type="EMBL" id="BCB81198.1"/>
    </source>
</evidence>
<keyword evidence="1 5" id="KW-0489">Methyltransferase</keyword>
<sequence>MAGWDSGKTTDLSPADALRLIDLFAGCGGLTAGFHATGHYKSVAAVENDFAAACTYAANFGEENIHWGDIAEWVRGDLPAADVVVGGPPCQGFSSLGSRRMDDPRNELWRHYVDTLVQVQPKAFVLENVPQFEQSAQFNSFCKETRSRGRLRNYVLHRAVVKATDFGAPQLRRRLIVIGTRTDLAPIEVPSPRVAEKDWKTVRHAIGDLVGSVDPEQTSLPGTAETFFGRSVSGIYKATDLDFARNYTKLSQDRMKHIPEGGNRFNLPDRLKAPCWIGHARGSHDVFGRLRWERPSVTIRTEFFKPEKGRYLHPTENRALSHHEAARLQGFDDDFVWCGSKIEIACQIGNAVPVQLARALADHISESLDESA</sequence>
<dbReference type="KEGG" id="pfla:Pflav_076080"/>
<dbReference type="GO" id="GO:0032259">
    <property type="term" value="P:methylation"/>
    <property type="evidence" value="ECO:0007669"/>
    <property type="project" value="UniProtKB-KW"/>
</dbReference>
<dbReference type="InterPro" id="IPR001525">
    <property type="entry name" value="C5_MeTfrase"/>
</dbReference>
<evidence type="ECO:0000256" key="5">
    <source>
        <dbReference type="PROSITE-ProRule" id="PRU01016"/>
    </source>
</evidence>
<keyword evidence="4" id="KW-0680">Restriction system</keyword>
<dbReference type="GO" id="GO:0009307">
    <property type="term" value="P:DNA restriction-modification system"/>
    <property type="evidence" value="ECO:0007669"/>
    <property type="project" value="UniProtKB-KW"/>
</dbReference>
<dbReference type="InterPro" id="IPR029063">
    <property type="entry name" value="SAM-dependent_MTases_sf"/>
</dbReference>
<protein>
    <recommendedName>
        <fullName evidence="7">Cytosine-specific methyltransferase</fullName>
        <ecNumber evidence="7">2.1.1.37</ecNumber>
    </recommendedName>
</protein>
<dbReference type="REBASE" id="396190">
    <property type="entry name" value="M.Pfl107702ORF76080P"/>
</dbReference>
<keyword evidence="3 5" id="KW-0949">S-adenosyl-L-methionine</keyword>
<reference evidence="8 9" key="2">
    <citation type="submission" date="2020-03" db="EMBL/GenBank/DDBJ databases">
        <authorList>
            <person name="Ichikawa N."/>
            <person name="Kimura A."/>
            <person name="Kitahashi Y."/>
            <person name="Uohara A."/>
        </authorList>
    </citation>
    <scope>NUCLEOTIDE SEQUENCE [LARGE SCALE GENOMIC DNA]</scope>
    <source>
        <strain evidence="8 9">NBRC 107702</strain>
    </source>
</reference>
<dbReference type="GO" id="GO:0003886">
    <property type="term" value="F:DNA (cytosine-5-)-methyltransferase activity"/>
    <property type="evidence" value="ECO:0007669"/>
    <property type="project" value="UniProtKB-EC"/>
</dbReference>
<dbReference type="EC" id="2.1.1.37" evidence="7"/>
<dbReference type="PROSITE" id="PS51679">
    <property type="entry name" value="SAM_MT_C5"/>
    <property type="match status" value="1"/>
</dbReference>
<comment type="catalytic activity">
    <reaction evidence="7">
        <text>a 2'-deoxycytidine in DNA + S-adenosyl-L-methionine = a 5-methyl-2'-deoxycytidine in DNA + S-adenosyl-L-homocysteine + H(+)</text>
        <dbReference type="Rhea" id="RHEA:13681"/>
        <dbReference type="Rhea" id="RHEA-COMP:11369"/>
        <dbReference type="Rhea" id="RHEA-COMP:11370"/>
        <dbReference type="ChEBI" id="CHEBI:15378"/>
        <dbReference type="ChEBI" id="CHEBI:57856"/>
        <dbReference type="ChEBI" id="CHEBI:59789"/>
        <dbReference type="ChEBI" id="CHEBI:85452"/>
        <dbReference type="ChEBI" id="CHEBI:85454"/>
        <dbReference type="EC" id="2.1.1.37"/>
    </reaction>
</comment>
<proteinExistence type="inferred from homology"/>
<comment type="similarity">
    <text evidence="5 6">Belongs to the class I-like SAM-binding methyltransferase superfamily. C5-methyltransferase family.</text>
</comment>
<dbReference type="NCBIfam" id="TIGR00675">
    <property type="entry name" value="dcm"/>
    <property type="match status" value="1"/>
</dbReference>
<dbReference type="SUPFAM" id="SSF53335">
    <property type="entry name" value="S-adenosyl-L-methionine-dependent methyltransferases"/>
    <property type="match status" value="1"/>
</dbReference>
<gene>
    <name evidence="8" type="ORF">Pflav_076080</name>
</gene>
<dbReference type="GO" id="GO:0003677">
    <property type="term" value="F:DNA binding"/>
    <property type="evidence" value="ECO:0007669"/>
    <property type="project" value="TreeGrafter"/>
</dbReference>
<evidence type="ECO:0000256" key="1">
    <source>
        <dbReference type="ARBA" id="ARBA00022603"/>
    </source>
</evidence>
<keyword evidence="2 5" id="KW-0808">Transferase</keyword>